<dbReference type="HOGENOM" id="CLU_1294804_0_0_1"/>
<gene>
    <name evidence="2" type="ORF">PDE_08066</name>
</gene>
<feature type="region of interest" description="Disordered" evidence="1">
    <location>
        <begin position="1"/>
        <end position="64"/>
    </location>
</feature>
<dbReference type="Proteomes" id="UP000019376">
    <property type="component" value="Unassembled WGS sequence"/>
</dbReference>
<dbReference type="AlphaFoldDB" id="S7ZRN0"/>
<reference evidence="2 3" key="1">
    <citation type="journal article" date="2013" name="PLoS ONE">
        <title>Genomic and secretomic analyses reveal unique features of the lignocellulolytic enzyme system of Penicillium decumbens.</title>
        <authorList>
            <person name="Liu G."/>
            <person name="Zhang L."/>
            <person name="Wei X."/>
            <person name="Zou G."/>
            <person name="Qin Y."/>
            <person name="Ma L."/>
            <person name="Li J."/>
            <person name="Zheng H."/>
            <person name="Wang S."/>
            <person name="Wang C."/>
            <person name="Xun L."/>
            <person name="Zhao G.-P."/>
            <person name="Zhou Z."/>
            <person name="Qu Y."/>
        </authorList>
    </citation>
    <scope>NUCLEOTIDE SEQUENCE [LARGE SCALE GENOMIC DNA]</scope>
    <source>
        <strain evidence="3">114-2 / CGMCC 5302</strain>
    </source>
</reference>
<protein>
    <submittedName>
        <fullName evidence="2">Uncharacterized protein</fullName>
    </submittedName>
</protein>
<evidence type="ECO:0000256" key="1">
    <source>
        <dbReference type="SAM" id="MobiDB-lite"/>
    </source>
</evidence>
<proteinExistence type="predicted"/>
<name>S7ZRN0_PENO1</name>
<evidence type="ECO:0000313" key="3">
    <source>
        <dbReference type="Proteomes" id="UP000019376"/>
    </source>
</evidence>
<accession>S7ZRN0</accession>
<organism evidence="2 3">
    <name type="scientific">Penicillium oxalicum (strain 114-2 / CGMCC 5302)</name>
    <name type="common">Penicillium decumbens</name>
    <dbReference type="NCBI Taxonomy" id="933388"/>
    <lineage>
        <taxon>Eukaryota</taxon>
        <taxon>Fungi</taxon>
        <taxon>Dikarya</taxon>
        <taxon>Ascomycota</taxon>
        <taxon>Pezizomycotina</taxon>
        <taxon>Eurotiomycetes</taxon>
        <taxon>Eurotiomycetidae</taxon>
        <taxon>Eurotiales</taxon>
        <taxon>Aspergillaceae</taxon>
        <taxon>Penicillium</taxon>
    </lineage>
</organism>
<dbReference type="EMBL" id="KB644415">
    <property type="protein sequence ID" value="EPS33104.1"/>
    <property type="molecule type" value="Genomic_DNA"/>
</dbReference>
<keyword evidence="3" id="KW-1185">Reference proteome</keyword>
<sequence length="213" mass="23624">MPKRGKGPLPKGDKHGAQRENENENDGSDNLTWMGRPISGDKVESTACPPQFSEPASVPGTDEASPTALLHRSVSIEDSTPVGRCMRFLCIWNSPMRWEKIGSGEFRYGFAWLNRETFLDLSEPPLTSSPCTRLGQQRAAESVLEPTCPTWRVHAKLRLHLSQVQGGRDSSYKITIPCRQPPCYRRLSNLGTAVFISFVVGATPVTLKKVENK</sequence>
<feature type="compositionally biased region" description="Basic and acidic residues" evidence="1">
    <location>
        <begin position="11"/>
        <end position="22"/>
    </location>
</feature>
<evidence type="ECO:0000313" key="2">
    <source>
        <dbReference type="EMBL" id="EPS33104.1"/>
    </source>
</evidence>